<reference evidence="1" key="1">
    <citation type="journal article" date="2015" name="Nature">
        <title>Complex archaea that bridge the gap between prokaryotes and eukaryotes.</title>
        <authorList>
            <person name="Spang A."/>
            <person name="Saw J.H."/>
            <person name="Jorgensen S.L."/>
            <person name="Zaremba-Niedzwiedzka K."/>
            <person name="Martijn J."/>
            <person name="Lind A.E."/>
            <person name="van Eijk R."/>
            <person name="Schleper C."/>
            <person name="Guy L."/>
            <person name="Ettema T.J."/>
        </authorList>
    </citation>
    <scope>NUCLEOTIDE SEQUENCE</scope>
</reference>
<dbReference type="AlphaFoldDB" id="A0A0F9ILA7"/>
<dbReference type="EMBL" id="LAZR01013742">
    <property type="protein sequence ID" value="KKM20554.1"/>
    <property type="molecule type" value="Genomic_DNA"/>
</dbReference>
<proteinExistence type="predicted"/>
<accession>A0A0F9ILA7</accession>
<dbReference type="Gene3D" id="3.40.50.450">
    <property type="match status" value="1"/>
</dbReference>
<sequence>MKGSKIYIASSWKNKDAVISLAKYLRFDNNEVDCFCETRLGRYVFHWCEIGDLSEIDAMSFLEDKRSQKAFAEDKKWLDWADIIVLLLPCGNSSHLEAGYAKGKGKKLYILGLFPKGEFDVMYGFADKLIHLDNISELKELLTQ</sequence>
<evidence type="ECO:0008006" key="2">
    <source>
        <dbReference type="Google" id="ProtNLM"/>
    </source>
</evidence>
<protein>
    <recommendedName>
        <fullName evidence="2">Nucleoside 2-deoxyribosyltransferase</fullName>
    </recommendedName>
</protein>
<comment type="caution">
    <text evidence="1">The sequence shown here is derived from an EMBL/GenBank/DDBJ whole genome shotgun (WGS) entry which is preliminary data.</text>
</comment>
<name>A0A0F9ILA7_9ZZZZ</name>
<organism evidence="1">
    <name type="scientific">marine sediment metagenome</name>
    <dbReference type="NCBI Taxonomy" id="412755"/>
    <lineage>
        <taxon>unclassified sequences</taxon>
        <taxon>metagenomes</taxon>
        <taxon>ecological metagenomes</taxon>
    </lineage>
</organism>
<dbReference type="SUPFAM" id="SSF52309">
    <property type="entry name" value="N-(deoxy)ribosyltransferase-like"/>
    <property type="match status" value="1"/>
</dbReference>
<gene>
    <name evidence="1" type="ORF">LCGC14_1644290</name>
</gene>
<evidence type="ECO:0000313" key="1">
    <source>
        <dbReference type="EMBL" id="KKM20554.1"/>
    </source>
</evidence>